<reference evidence="5 6" key="1">
    <citation type="submission" date="2023-09" db="EMBL/GenBank/DDBJ databases">
        <title>Nesidiocoris tenuis whole genome shotgun sequence.</title>
        <authorList>
            <person name="Shibata T."/>
            <person name="Shimoda M."/>
            <person name="Kobayashi T."/>
            <person name="Uehara T."/>
        </authorList>
    </citation>
    <scope>NUCLEOTIDE SEQUENCE [LARGE SCALE GENOMIC DNA]</scope>
    <source>
        <strain evidence="5 6">Japan</strain>
    </source>
</reference>
<name>A0ABN7AV44_9HEMI</name>
<comment type="similarity">
    <text evidence="1 3">Belongs to the calycin superfamily. Lipocalin family.</text>
</comment>
<dbReference type="PRINTS" id="PR01273">
    <property type="entry name" value="INVTBRTCOLOR"/>
</dbReference>
<gene>
    <name evidence="5" type="ORF">NTJ_08864</name>
</gene>
<evidence type="ECO:0000256" key="1">
    <source>
        <dbReference type="ARBA" id="ARBA00006889"/>
    </source>
</evidence>
<evidence type="ECO:0000259" key="4">
    <source>
        <dbReference type="Pfam" id="PF00061"/>
    </source>
</evidence>
<dbReference type="EMBL" id="AP028914">
    <property type="protein sequence ID" value="BES96055.1"/>
    <property type="molecule type" value="Genomic_DNA"/>
</dbReference>
<dbReference type="InterPro" id="IPR012674">
    <property type="entry name" value="Calycin"/>
</dbReference>
<dbReference type="InterPro" id="IPR000566">
    <property type="entry name" value="Lipocln_cytosolic_FA-bd_dom"/>
</dbReference>
<dbReference type="PANTHER" id="PTHR10612">
    <property type="entry name" value="APOLIPOPROTEIN D"/>
    <property type="match status" value="1"/>
</dbReference>
<feature type="signal peptide" evidence="3">
    <location>
        <begin position="1"/>
        <end position="21"/>
    </location>
</feature>
<dbReference type="PANTHER" id="PTHR10612:SF41">
    <property type="entry name" value="GLIAL LAZARILLO, ISOFORM A"/>
    <property type="match status" value="1"/>
</dbReference>
<dbReference type="Proteomes" id="UP001307889">
    <property type="component" value="Chromosome 6"/>
</dbReference>
<dbReference type="InterPro" id="IPR022271">
    <property type="entry name" value="Lipocalin_ApoD"/>
</dbReference>
<proteinExistence type="inferred from homology"/>
<sequence length="195" mass="22116">MTRDHLLFIFAMAMAIGVAYGQRPAFGRCPNVTAKADFDIDKFVGQWNEIERSFYLFESSLSCTQLNFTLYENDTMRTEVTYRVPWRGTSSVSSYRVKDVSMTPGELNMVLDGPLPSVIARMAPGSGKYIVLDTDYTDYALIYSCTDLRLVHADFIWVLGRGKDISVDARTIVYSTLDKSKVNRDRLLLTNNKDC</sequence>
<evidence type="ECO:0000313" key="6">
    <source>
        <dbReference type="Proteomes" id="UP001307889"/>
    </source>
</evidence>
<keyword evidence="2" id="KW-1015">Disulfide bond</keyword>
<dbReference type="Gene3D" id="2.40.128.20">
    <property type="match status" value="1"/>
</dbReference>
<keyword evidence="3" id="KW-0732">Signal</keyword>
<evidence type="ECO:0000256" key="3">
    <source>
        <dbReference type="PIRNR" id="PIRNR036893"/>
    </source>
</evidence>
<dbReference type="Pfam" id="PF00061">
    <property type="entry name" value="Lipocalin"/>
    <property type="match status" value="1"/>
</dbReference>
<dbReference type="SUPFAM" id="SSF50814">
    <property type="entry name" value="Lipocalins"/>
    <property type="match status" value="1"/>
</dbReference>
<protein>
    <recommendedName>
        <fullName evidence="4">Lipocalin/cytosolic fatty-acid binding domain-containing protein</fullName>
    </recommendedName>
</protein>
<evidence type="ECO:0000256" key="2">
    <source>
        <dbReference type="ARBA" id="ARBA00023157"/>
    </source>
</evidence>
<dbReference type="PIRSF" id="PIRSF036893">
    <property type="entry name" value="Lipocalin_ApoD"/>
    <property type="match status" value="1"/>
</dbReference>
<evidence type="ECO:0000313" key="5">
    <source>
        <dbReference type="EMBL" id="BES96055.1"/>
    </source>
</evidence>
<feature type="domain" description="Lipocalin/cytosolic fatty-acid binding" evidence="4">
    <location>
        <begin position="45"/>
        <end position="188"/>
    </location>
</feature>
<organism evidence="5 6">
    <name type="scientific">Nesidiocoris tenuis</name>
    <dbReference type="NCBI Taxonomy" id="355587"/>
    <lineage>
        <taxon>Eukaryota</taxon>
        <taxon>Metazoa</taxon>
        <taxon>Ecdysozoa</taxon>
        <taxon>Arthropoda</taxon>
        <taxon>Hexapoda</taxon>
        <taxon>Insecta</taxon>
        <taxon>Pterygota</taxon>
        <taxon>Neoptera</taxon>
        <taxon>Paraneoptera</taxon>
        <taxon>Hemiptera</taxon>
        <taxon>Heteroptera</taxon>
        <taxon>Panheteroptera</taxon>
        <taxon>Cimicomorpha</taxon>
        <taxon>Miridae</taxon>
        <taxon>Dicyphina</taxon>
        <taxon>Nesidiocoris</taxon>
    </lineage>
</organism>
<accession>A0ABN7AV44</accession>
<dbReference type="InterPro" id="IPR003057">
    <property type="entry name" value="Invtbrt_color"/>
</dbReference>
<feature type="chain" id="PRO_5045016362" description="Lipocalin/cytosolic fatty-acid binding domain-containing protein" evidence="3">
    <location>
        <begin position="22"/>
        <end position="195"/>
    </location>
</feature>
<keyword evidence="6" id="KW-1185">Reference proteome</keyword>